<keyword evidence="2" id="KW-0472">Membrane</keyword>
<name>A0AA35TC03_GEOBA</name>
<evidence type="ECO:0000256" key="1">
    <source>
        <dbReference type="SAM" id="MobiDB-lite"/>
    </source>
</evidence>
<keyword evidence="2" id="KW-1133">Transmembrane helix</keyword>
<sequence>MTGGSGSGSGSYTSSETSSDTSSYSCHTVFPTPTNTVLVNMDDREGETALVTASLAMAVMALLFALVVTVIVAVMLYFIVKLRKEVKSLRYSGGRGGAVAKAENGSSHLVAVNILSDSLPNTDTGDESLDRKPTPLPPPVQTVTTPDQTILKPPPGDQNQEDHTAPARVNSPRDAYDNINLKTSILPPELRTEENLEGRLLDLAEVRLLEEAERRKEESYEDIEMSLRRKEEAVQP</sequence>
<keyword evidence="4" id="KW-1185">Reference proteome</keyword>
<protein>
    <submittedName>
        <fullName evidence="3">Uncharacterized protein</fullName>
    </submittedName>
</protein>
<feature type="region of interest" description="Disordered" evidence="1">
    <location>
        <begin position="117"/>
        <end position="174"/>
    </location>
</feature>
<proteinExistence type="predicted"/>
<evidence type="ECO:0000313" key="3">
    <source>
        <dbReference type="EMBL" id="CAI8045525.1"/>
    </source>
</evidence>
<feature type="compositionally biased region" description="Basic and acidic residues" evidence="1">
    <location>
        <begin position="225"/>
        <end position="236"/>
    </location>
</feature>
<keyword evidence="2" id="KW-0812">Transmembrane</keyword>
<feature type="region of interest" description="Disordered" evidence="1">
    <location>
        <begin position="1"/>
        <end position="26"/>
    </location>
</feature>
<feature type="region of interest" description="Disordered" evidence="1">
    <location>
        <begin position="211"/>
        <end position="236"/>
    </location>
</feature>
<dbReference type="AlphaFoldDB" id="A0AA35TC03"/>
<reference evidence="3" key="1">
    <citation type="submission" date="2023-03" db="EMBL/GenBank/DDBJ databases">
        <authorList>
            <person name="Steffen K."/>
            <person name="Cardenas P."/>
        </authorList>
    </citation>
    <scope>NUCLEOTIDE SEQUENCE</scope>
</reference>
<evidence type="ECO:0000256" key="2">
    <source>
        <dbReference type="SAM" id="Phobius"/>
    </source>
</evidence>
<gene>
    <name evidence="3" type="ORF">GBAR_LOCUS25182</name>
</gene>
<dbReference type="Proteomes" id="UP001174909">
    <property type="component" value="Unassembled WGS sequence"/>
</dbReference>
<evidence type="ECO:0000313" key="4">
    <source>
        <dbReference type="Proteomes" id="UP001174909"/>
    </source>
</evidence>
<dbReference type="EMBL" id="CASHTH010003477">
    <property type="protein sequence ID" value="CAI8045525.1"/>
    <property type="molecule type" value="Genomic_DNA"/>
</dbReference>
<accession>A0AA35TC03</accession>
<feature type="compositionally biased region" description="Low complexity" evidence="1">
    <location>
        <begin position="10"/>
        <end position="25"/>
    </location>
</feature>
<feature type="transmembrane region" description="Helical" evidence="2">
    <location>
        <begin position="55"/>
        <end position="80"/>
    </location>
</feature>
<comment type="caution">
    <text evidence="3">The sequence shown here is derived from an EMBL/GenBank/DDBJ whole genome shotgun (WGS) entry which is preliminary data.</text>
</comment>
<organism evidence="3 4">
    <name type="scientific">Geodia barretti</name>
    <name type="common">Barrett's horny sponge</name>
    <dbReference type="NCBI Taxonomy" id="519541"/>
    <lineage>
        <taxon>Eukaryota</taxon>
        <taxon>Metazoa</taxon>
        <taxon>Porifera</taxon>
        <taxon>Demospongiae</taxon>
        <taxon>Heteroscleromorpha</taxon>
        <taxon>Tetractinellida</taxon>
        <taxon>Astrophorina</taxon>
        <taxon>Geodiidae</taxon>
        <taxon>Geodia</taxon>
    </lineage>
</organism>